<keyword evidence="4 7" id="KW-0812">Transmembrane</keyword>
<organism evidence="8 9">
    <name type="scientific">Endozoicomonas elysicola</name>
    <dbReference type="NCBI Taxonomy" id="305900"/>
    <lineage>
        <taxon>Bacteria</taxon>
        <taxon>Pseudomonadati</taxon>
        <taxon>Pseudomonadota</taxon>
        <taxon>Gammaproteobacteria</taxon>
        <taxon>Oceanospirillales</taxon>
        <taxon>Endozoicomonadaceae</taxon>
        <taxon>Endozoicomonas</taxon>
    </lineage>
</organism>
<proteinExistence type="predicted"/>
<evidence type="ECO:0000313" key="8">
    <source>
        <dbReference type="EMBL" id="KEI69575.1"/>
    </source>
</evidence>
<dbReference type="GO" id="GO:0005886">
    <property type="term" value="C:plasma membrane"/>
    <property type="evidence" value="ECO:0007669"/>
    <property type="project" value="UniProtKB-SubCell"/>
</dbReference>
<feature type="transmembrane region" description="Helical" evidence="7">
    <location>
        <begin position="52"/>
        <end position="72"/>
    </location>
</feature>
<evidence type="ECO:0000256" key="2">
    <source>
        <dbReference type="ARBA" id="ARBA00022448"/>
    </source>
</evidence>
<feature type="transmembrane region" description="Helical" evidence="7">
    <location>
        <begin position="196"/>
        <end position="216"/>
    </location>
</feature>
<evidence type="ECO:0000256" key="6">
    <source>
        <dbReference type="ARBA" id="ARBA00023136"/>
    </source>
</evidence>
<evidence type="ECO:0000313" key="9">
    <source>
        <dbReference type="Proteomes" id="UP000027997"/>
    </source>
</evidence>
<evidence type="ECO:0000256" key="5">
    <source>
        <dbReference type="ARBA" id="ARBA00022989"/>
    </source>
</evidence>
<dbReference type="Pfam" id="PF02028">
    <property type="entry name" value="BCCT"/>
    <property type="match status" value="1"/>
</dbReference>
<accession>A0A081K5Z9</accession>
<keyword evidence="6 7" id="KW-0472">Membrane</keyword>
<dbReference type="NCBIfam" id="NF002887">
    <property type="entry name" value="PRK03356.1"/>
    <property type="match status" value="1"/>
</dbReference>
<evidence type="ECO:0000256" key="4">
    <source>
        <dbReference type="ARBA" id="ARBA00022692"/>
    </source>
</evidence>
<dbReference type="PANTHER" id="PTHR30047:SF11">
    <property type="entry name" value="L-CARNITINE_GAMMA-BUTYROBETAINE ANTIPORTER"/>
    <property type="match status" value="1"/>
</dbReference>
<feature type="transmembrane region" description="Helical" evidence="7">
    <location>
        <begin position="15"/>
        <end position="32"/>
    </location>
</feature>
<feature type="transmembrane region" description="Helical" evidence="7">
    <location>
        <begin position="407"/>
        <end position="426"/>
    </location>
</feature>
<feature type="transmembrane region" description="Helical" evidence="7">
    <location>
        <begin position="319"/>
        <end position="337"/>
    </location>
</feature>
<reference evidence="8 9" key="1">
    <citation type="submission" date="2014-06" db="EMBL/GenBank/DDBJ databases">
        <title>Whole Genome Sequences of Three Symbiotic Endozoicomonas Bacteria.</title>
        <authorList>
            <person name="Neave M.J."/>
            <person name="Apprill A."/>
            <person name="Voolstra C.R."/>
        </authorList>
    </citation>
    <scope>NUCLEOTIDE SEQUENCE [LARGE SCALE GENOMIC DNA]</scope>
    <source>
        <strain evidence="8 9">DSM 22380</strain>
    </source>
</reference>
<dbReference type="PROSITE" id="PS01303">
    <property type="entry name" value="BCCT"/>
    <property type="match status" value="1"/>
</dbReference>
<sequence>MDAEPKKAIRIDTKIAIPSLAIVAILIYFTVRDLDAANQVINQVFQYVTYKWAWAFEWYMVIMLGGYFWLLFGPYANKKLGDEEPEFSTASWIFMMFASCTSAAVLFWGTIEVYYYILTPPFGIEPFSQQAKEYGVAYSLFHWGPLPWATYSLLSVAFGYFLYVKKVNVIRPSKTIEPLVGEKHSNGLFGTFVDNLYIVALILAMGTSLGLATPLVTECIEYLFGIERSLEVDATIISFLIVFNAICVAFGLQKGIRIASDLRSYLSIFVLAWVLIVGGTTFILNYFTDSFGVLLMNAGRMLFYTDAIGESGFPQNWTVFYWAWWMIYGIQMCIFLARISKGRTVRELCLGMVGGLTLTTWTLWGILGSYTVEVMHKGLLDISTIISENDVPRAIIEIWATLPLSTFTIGVFLVLCFLATITLVNACSYTLAMSTCKEATGYDEPPLWIRLGWSLLVGILGITLLALGGLKPLQTAIIAGGAPLAIVNILVIWAFLKDAKKNRW</sequence>
<comment type="subcellular location">
    <subcellularLocation>
        <location evidence="1">Cell membrane</location>
        <topology evidence="1">Multi-pass membrane protein</topology>
    </subcellularLocation>
</comment>
<dbReference type="InterPro" id="IPR000060">
    <property type="entry name" value="BCCT_transptr"/>
</dbReference>
<dbReference type="RefSeq" id="WP_020581991.1">
    <property type="nucleotide sequence ID" value="NZ_JOJP01000001.1"/>
</dbReference>
<keyword evidence="5 7" id="KW-1133">Transmembrane helix</keyword>
<dbReference type="AlphaFoldDB" id="A0A081K5Z9"/>
<evidence type="ECO:0000256" key="3">
    <source>
        <dbReference type="ARBA" id="ARBA00022475"/>
    </source>
</evidence>
<dbReference type="PANTHER" id="PTHR30047">
    <property type="entry name" value="HIGH-AFFINITY CHOLINE TRANSPORT PROTEIN-RELATED"/>
    <property type="match status" value="1"/>
</dbReference>
<dbReference type="InterPro" id="IPR018093">
    <property type="entry name" value="BCCT_CS"/>
</dbReference>
<feature type="transmembrane region" description="Helical" evidence="7">
    <location>
        <begin position="265"/>
        <end position="287"/>
    </location>
</feature>
<keyword evidence="2" id="KW-0813">Transport</keyword>
<comment type="caution">
    <text evidence="8">The sequence shown here is derived from an EMBL/GenBank/DDBJ whole genome shotgun (WGS) entry which is preliminary data.</text>
</comment>
<keyword evidence="3" id="KW-1003">Cell membrane</keyword>
<dbReference type="eggNOG" id="COG1292">
    <property type="taxonomic scope" value="Bacteria"/>
</dbReference>
<name>A0A081K5Z9_9GAMM</name>
<gene>
    <name evidence="8" type="ORF">GV64_01410</name>
</gene>
<evidence type="ECO:0000256" key="7">
    <source>
        <dbReference type="SAM" id="Phobius"/>
    </source>
</evidence>
<feature type="transmembrane region" description="Helical" evidence="7">
    <location>
        <begin position="148"/>
        <end position="164"/>
    </location>
</feature>
<feature type="transmembrane region" description="Helical" evidence="7">
    <location>
        <begin position="447"/>
        <end position="470"/>
    </location>
</feature>
<keyword evidence="9" id="KW-1185">Reference proteome</keyword>
<evidence type="ECO:0000256" key="1">
    <source>
        <dbReference type="ARBA" id="ARBA00004651"/>
    </source>
</evidence>
<feature type="transmembrane region" description="Helical" evidence="7">
    <location>
        <begin position="236"/>
        <end position="253"/>
    </location>
</feature>
<dbReference type="GO" id="GO:0022857">
    <property type="term" value="F:transmembrane transporter activity"/>
    <property type="evidence" value="ECO:0007669"/>
    <property type="project" value="InterPro"/>
</dbReference>
<dbReference type="EMBL" id="JOJP01000001">
    <property type="protein sequence ID" value="KEI69575.1"/>
    <property type="molecule type" value="Genomic_DNA"/>
</dbReference>
<feature type="transmembrane region" description="Helical" evidence="7">
    <location>
        <begin position="349"/>
        <end position="367"/>
    </location>
</feature>
<protein>
    <submittedName>
        <fullName evidence="8">L-carnitine/gamma-butyrobetaine antiporter</fullName>
    </submittedName>
</protein>
<dbReference type="NCBIfam" id="TIGR00842">
    <property type="entry name" value="bcct"/>
    <property type="match status" value="1"/>
</dbReference>
<feature type="transmembrane region" description="Helical" evidence="7">
    <location>
        <begin position="476"/>
        <end position="496"/>
    </location>
</feature>
<dbReference type="STRING" id="305900.GV64_01410"/>
<dbReference type="Proteomes" id="UP000027997">
    <property type="component" value="Unassembled WGS sequence"/>
</dbReference>
<feature type="transmembrane region" description="Helical" evidence="7">
    <location>
        <begin position="92"/>
        <end position="117"/>
    </location>
</feature>